<proteinExistence type="predicted"/>
<dbReference type="Proteomes" id="UP000826188">
    <property type="component" value="Unassembled WGS sequence"/>
</dbReference>
<gene>
    <name evidence="1" type="ORF">KYK14_01850</name>
</gene>
<dbReference type="EMBL" id="JAHWGL010000003">
    <property type="protein sequence ID" value="MBW3127281.1"/>
    <property type="molecule type" value="Genomic_DNA"/>
</dbReference>
<reference evidence="1 2" key="1">
    <citation type="submission" date="2021-07" db="EMBL/GenBank/DDBJ databases">
        <title>Hymenobacter profundi sp. nov., isolated from deep-sea water.</title>
        <authorList>
            <person name="Kim M.K."/>
        </authorList>
    </citation>
    <scope>NUCLEOTIDE SEQUENCE [LARGE SCALE GENOMIC DNA]</scope>
    <source>
        <strain evidence="1 2">M2</strain>
    </source>
</reference>
<comment type="caution">
    <text evidence="1">The sequence shown here is derived from an EMBL/GenBank/DDBJ whole genome shotgun (WGS) entry which is preliminary data.</text>
</comment>
<protein>
    <recommendedName>
        <fullName evidence="3">SWIM-type domain-containing protein</fullName>
    </recommendedName>
</protein>
<evidence type="ECO:0008006" key="3">
    <source>
        <dbReference type="Google" id="ProtNLM"/>
    </source>
</evidence>
<name>A0ABS6WUM7_9BACT</name>
<organism evidence="1 2">
    <name type="scientific">Hymenobacter profundi</name>
    <dbReference type="NCBI Taxonomy" id="1982110"/>
    <lineage>
        <taxon>Bacteria</taxon>
        <taxon>Pseudomonadati</taxon>
        <taxon>Bacteroidota</taxon>
        <taxon>Cytophagia</taxon>
        <taxon>Cytophagales</taxon>
        <taxon>Hymenobacteraceae</taxon>
        <taxon>Hymenobacter</taxon>
    </lineage>
</organism>
<keyword evidence="2" id="KW-1185">Reference proteome</keyword>
<sequence length="101" mass="10847">MFTALEFSQFATSVWAGPAAASIACVEHYTAPSGHKATTYTISYHAGEVCHYGRAECPFQAAALAVAHFATTQPQHVALSAIHHCRRIIEAYQAELSGCHV</sequence>
<evidence type="ECO:0000313" key="1">
    <source>
        <dbReference type="EMBL" id="MBW3127281.1"/>
    </source>
</evidence>
<evidence type="ECO:0000313" key="2">
    <source>
        <dbReference type="Proteomes" id="UP000826188"/>
    </source>
</evidence>
<dbReference type="RefSeq" id="WP_219156460.1">
    <property type="nucleotide sequence ID" value="NZ_JAHWGL010000003.1"/>
</dbReference>
<accession>A0ABS6WUM7</accession>